<dbReference type="STRING" id="183.GCA_002009735_00811"/>
<gene>
    <name evidence="1" type="ORF">Lepil_0696</name>
</gene>
<organism evidence="1 2">
    <name type="scientific">Leptonema illini DSM 21528</name>
    <dbReference type="NCBI Taxonomy" id="929563"/>
    <lineage>
        <taxon>Bacteria</taxon>
        <taxon>Pseudomonadati</taxon>
        <taxon>Spirochaetota</taxon>
        <taxon>Spirochaetia</taxon>
        <taxon>Leptospirales</taxon>
        <taxon>Leptospiraceae</taxon>
        <taxon>Leptonema</taxon>
    </lineage>
</organism>
<accession>H2CD95</accession>
<evidence type="ECO:0000313" key="2">
    <source>
        <dbReference type="Proteomes" id="UP000005737"/>
    </source>
</evidence>
<name>H2CD95_9LEPT</name>
<dbReference type="Proteomes" id="UP000005737">
    <property type="component" value="Unassembled WGS sequence"/>
</dbReference>
<reference evidence="1 2" key="1">
    <citation type="submission" date="2011-10" db="EMBL/GenBank/DDBJ databases">
        <title>The Improved High-Quality Draft genome of Leptonema illini DSM 21528.</title>
        <authorList>
            <consortium name="US DOE Joint Genome Institute (JGI-PGF)"/>
            <person name="Lucas S."/>
            <person name="Copeland A."/>
            <person name="Lapidus A."/>
            <person name="Glavina del Rio T."/>
            <person name="Dalin E."/>
            <person name="Tice H."/>
            <person name="Bruce D."/>
            <person name="Goodwin L."/>
            <person name="Pitluck S."/>
            <person name="Peters L."/>
            <person name="Mikhailova N."/>
            <person name="Held B."/>
            <person name="Kyrpides N."/>
            <person name="Mavromatis K."/>
            <person name="Ivanova N."/>
            <person name="Markowitz V."/>
            <person name="Cheng J.-F."/>
            <person name="Hugenholtz P."/>
            <person name="Woyke T."/>
            <person name="Wu D."/>
            <person name="Gronow S."/>
            <person name="Wellnitz S."/>
            <person name="Brambilla E.-M."/>
            <person name="Klenk H.-P."/>
            <person name="Eisen J.A."/>
        </authorList>
    </citation>
    <scope>NUCLEOTIDE SEQUENCE [LARGE SCALE GENOMIC DNA]</scope>
    <source>
        <strain evidence="1 2">DSM 21528</strain>
    </source>
</reference>
<dbReference type="AlphaFoldDB" id="H2CD95"/>
<protein>
    <submittedName>
        <fullName evidence="1">Uncharacterized protein</fullName>
    </submittedName>
</protein>
<dbReference type="HOGENOM" id="CLU_3365660_0_0_12"/>
<sequence>MPVENLQKELLRDFVEETLERILGFLDQKESVWQD</sequence>
<keyword evidence="2" id="KW-1185">Reference proteome</keyword>
<dbReference type="EMBL" id="JH597773">
    <property type="protein sequence ID" value="EHQ05399.1"/>
    <property type="molecule type" value="Genomic_DNA"/>
</dbReference>
<evidence type="ECO:0000313" key="1">
    <source>
        <dbReference type="EMBL" id="EHQ05399.1"/>
    </source>
</evidence>
<proteinExistence type="predicted"/>